<comment type="caution">
    <text evidence="8">The sequence shown here is derived from an EMBL/GenBank/DDBJ whole genome shotgun (WGS) entry which is preliminary data.</text>
</comment>
<dbReference type="SMART" id="SM00320">
    <property type="entry name" value="WD40"/>
    <property type="match status" value="5"/>
</dbReference>
<dbReference type="PROSITE" id="PS00678">
    <property type="entry name" value="WD_REPEATS_1"/>
    <property type="match status" value="1"/>
</dbReference>
<dbReference type="SUPFAM" id="SSF50978">
    <property type="entry name" value="WD40 repeat-like"/>
    <property type="match status" value="1"/>
</dbReference>
<sequence length="516" mass="57907">MPFYGVCFNPFKQKNVINVFAVAGGRTVIIATFEEVEETDLALAGDKPKRGRIRVLQTYTDENVSENFYCVAWSYDPLTGAPWVAVAGASGLIKIIDTSQKEVVRVLAGHGDEVNEMRFHHLRPELLFSTSKDFSIRLWNANTGDLLVVFGGDGGHRESVLGIVGISMKIIKSDLDLHLSGNYLASCGMDHAVKIWTLCSPILKRIIDTAAPLPETQNSKRTSSKSAATSSSSTSYAAQEHHCQCTVPVTNTQSHTCREPVYVHYPIFSSTELHNNYVDNIRWYGDLLFSRSTEPNIILWKPEVGLPTEEDYENEDADDSLQSKYSLVGGRALPNAQTSDFNIICEFSFEECDIWFVRFGLSRDNRFLATGSQYGKMFLWDLDYIPHFIDKYISAKKACSVNKKESKAKKKQNLYLTQKPASVMRKKNTSAKSISQSTGNRTKQLTNKQAGKRRKCVLRLLEGPKCTATVRQVTFSPDGEWLIAACDDGTIWCWLSEEDEETDWDDDDTDVDTTID</sequence>
<evidence type="ECO:0000256" key="6">
    <source>
        <dbReference type="PROSITE-ProRule" id="PRU00221"/>
    </source>
</evidence>
<evidence type="ECO:0000313" key="9">
    <source>
        <dbReference type="Proteomes" id="UP000789572"/>
    </source>
</evidence>
<name>A0A9N8W3P1_9GLOM</name>
<evidence type="ECO:0000256" key="1">
    <source>
        <dbReference type="ARBA" id="ARBA00008075"/>
    </source>
</evidence>
<feature type="compositionally biased region" description="Polar residues" evidence="7">
    <location>
        <begin position="430"/>
        <end position="449"/>
    </location>
</feature>
<dbReference type="InterPro" id="IPR051243">
    <property type="entry name" value="PcG_WD-repeat"/>
</dbReference>
<keyword evidence="5" id="KW-0804">Transcription</keyword>
<gene>
    <name evidence="8" type="ORF">POCULU_LOCUS1043</name>
</gene>
<protein>
    <submittedName>
        <fullName evidence="8">6462_t:CDS:1</fullName>
    </submittedName>
</protein>
<dbReference type="EMBL" id="CAJVPJ010000068">
    <property type="protein sequence ID" value="CAG8470996.1"/>
    <property type="molecule type" value="Genomic_DNA"/>
</dbReference>
<evidence type="ECO:0000256" key="7">
    <source>
        <dbReference type="SAM" id="MobiDB-lite"/>
    </source>
</evidence>
<dbReference type="InterPro" id="IPR001680">
    <property type="entry name" value="WD40_rpt"/>
</dbReference>
<feature type="region of interest" description="Disordered" evidence="7">
    <location>
        <begin position="427"/>
        <end position="450"/>
    </location>
</feature>
<evidence type="ECO:0000313" key="8">
    <source>
        <dbReference type="EMBL" id="CAG8470996.1"/>
    </source>
</evidence>
<dbReference type="Proteomes" id="UP000789572">
    <property type="component" value="Unassembled WGS sequence"/>
</dbReference>
<dbReference type="PROSITE" id="PS50294">
    <property type="entry name" value="WD_REPEATS_REGION"/>
    <property type="match status" value="1"/>
</dbReference>
<keyword evidence="3" id="KW-0677">Repeat</keyword>
<proteinExistence type="inferred from homology"/>
<dbReference type="PROSITE" id="PS50082">
    <property type="entry name" value="WD_REPEATS_2"/>
    <property type="match status" value="1"/>
</dbReference>
<dbReference type="InterPro" id="IPR019775">
    <property type="entry name" value="WD40_repeat_CS"/>
</dbReference>
<dbReference type="InterPro" id="IPR015943">
    <property type="entry name" value="WD40/YVTN_repeat-like_dom_sf"/>
</dbReference>
<evidence type="ECO:0000256" key="3">
    <source>
        <dbReference type="ARBA" id="ARBA00022737"/>
    </source>
</evidence>
<dbReference type="Pfam" id="PF00400">
    <property type="entry name" value="WD40"/>
    <property type="match status" value="3"/>
</dbReference>
<reference evidence="8" key="1">
    <citation type="submission" date="2021-06" db="EMBL/GenBank/DDBJ databases">
        <authorList>
            <person name="Kallberg Y."/>
            <person name="Tangrot J."/>
            <person name="Rosling A."/>
        </authorList>
    </citation>
    <scope>NUCLEOTIDE SEQUENCE</scope>
    <source>
        <strain evidence="8">IA702</strain>
    </source>
</reference>
<accession>A0A9N8W3P1</accession>
<evidence type="ECO:0000256" key="5">
    <source>
        <dbReference type="ARBA" id="ARBA00023163"/>
    </source>
</evidence>
<evidence type="ECO:0000256" key="2">
    <source>
        <dbReference type="ARBA" id="ARBA00022574"/>
    </source>
</evidence>
<keyword evidence="4" id="KW-0805">Transcription regulation</keyword>
<keyword evidence="9" id="KW-1185">Reference proteome</keyword>
<evidence type="ECO:0000256" key="4">
    <source>
        <dbReference type="ARBA" id="ARBA00023015"/>
    </source>
</evidence>
<comment type="similarity">
    <text evidence="1">Belongs to the WD repeat ESC family.</text>
</comment>
<dbReference type="InterPro" id="IPR036322">
    <property type="entry name" value="WD40_repeat_dom_sf"/>
</dbReference>
<organism evidence="8 9">
    <name type="scientific">Paraglomus occultum</name>
    <dbReference type="NCBI Taxonomy" id="144539"/>
    <lineage>
        <taxon>Eukaryota</taxon>
        <taxon>Fungi</taxon>
        <taxon>Fungi incertae sedis</taxon>
        <taxon>Mucoromycota</taxon>
        <taxon>Glomeromycotina</taxon>
        <taxon>Glomeromycetes</taxon>
        <taxon>Paraglomerales</taxon>
        <taxon>Paraglomeraceae</taxon>
        <taxon>Paraglomus</taxon>
    </lineage>
</organism>
<dbReference type="AlphaFoldDB" id="A0A9N8W3P1"/>
<dbReference type="Gene3D" id="2.130.10.10">
    <property type="entry name" value="YVTN repeat-like/Quinoprotein amine dehydrogenase"/>
    <property type="match status" value="1"/>
</dbReference>
<dbReference type="PANTHER" id="PTHR10253">
    <property type="entry name" value="POLYCOMB PROTEIN"/>
    <property type="match status" value="1"/>
</dbReference>
<feature type="repeat" description="WD" evidence="6">
    <location>
        <begin position="107"/>
        <end position="149"/>
    </location>
</feature>
<keyword evidence="2 6" id="KW-0853">WD repeat</keyword>
<dbReference type="OrthoDB" id="7318948at2759"/>